<gene>
    <name evidence="3" type="ORF">IE81DRAFT_349106</name>
</gene>
<dbReference type="STRING" id="1522189.A0A316VYK5"/>
<organism evidence="3 4">
    <name type="scientific">Ceraceosorus guamensis</name>
    <dbReference type="NCBI Taxonomy" id="1522189"/>
    <lineage>
        <taxon>Eukaryota</taxon>
        <taxon>Fungi</taxon>
        <taxon>Dikarya</taxon>
        <taxon>Basidiomycota</taxon>
        <taxon>Ustilaginomycotina</taxon>
        <taxon>Exobasidiomycetes</taxon>
        <taxon>Ceraceosorales</taxon>
        <taxon>Ceraceosoraceae</taxon>
        <taxon>Ceraceosorus</taxon>
    </lineage>
</organism>
<feature type="region of interest" description="Disordered" evidence="1">
    <location>
        <begin position="1"/>
        <end position="82"/>
    </location>
</feature>
<keyword evidence="2" id="KW-1133">Transmembrane helix</keyword>
<dbReference type="RefSeq" id="XP_025367715.1">
    <property type="nucleotide sequence ID" value="XM_025516351.1"/>
</dbReference>
<dbReference type="AlphaFoldDB" id="A0A316VYK5"/>
<proteinExistence type="predicted"/>
<feature type="compositionally biased region" description="Low complexity" evidence="1">
    <location>
        <begin position="57"/>
        <end position="76"/>
    </location>
</feature>
<evidence type="ECO:0000256" key="1">
    <source>
        <dbReference type="SAM" id="MobiDB-lite"/>
    </source>
</evidence>
<feature type="compositionally biased region" description="Low complexity" evidence="1">
    <location>
        <begin position="25"/>
        <end position="36"/>
    </location>
</feature>
<reference evidence="3 4" key="1">
    <citation type="journal article" date="2018" name="Mol. Biol. Evol.">
        <title>Broad Genomic Sampling Reveals a Smut Pathogenic Ancestry of the Fungal Clade Ustilaginomycotina.</title>
        <authorList>
            <person name="Kijpornyongpan T."/>
            <person name="Mondo S.J."/>
            <person name="Barry K."/>
            <person name="Sandor L."/>
            <person name="Lee J."/>
            <person name="Lipzen A."/>
            <person name="Pangilinan J."/>
            <person name="LaButti K."/>
            <person name="Hainaut M."/>
            <person name="Henrissat B."/>
            <person name="Grigoriev I.V."/>
            <person name="Spatafora J.W."/>
            <person name="Aime M.C."/>
        </authorList>
    </citation>
    <scope>NUCLEOTIDE SEQUENCE [LARGE SCALE GENOMIC DNA]</scope>
    <source>
        <strain evidence="3 4">MCA 4658</strain>
    </source>
</reference>
<evidence type="ECO:0000256" key="2">
    <source>
        <dbReference type="SAM" id="Phobius"/>
    </source>
</evidence>
<protein>
    <submittedName>
        <fullName evidence="3">Uncharacterized protein</fullName>
    </submittedName>
</protein>
<dbReference type="EMBL" id="KZ819413">
    <property type="protein sequence ID" value="PWN40555.1"/>
    <property type="molecule type" value="Genomic_DNA"/>
</dbReference>
<keyword evidence="2" id="KW-0812">Transmembrane</keyword>
<dbReference type="GeneID" id="37038221"/>
<dbReference type="InParanoid" id="A0A316VYK5"/>
<feature type="compositionally biased region" description="Low complexity" evidence="1">
    <location>
        <begin position="1"/>
        <end position="18"/>
    </location>
</feature>
<evidence type="ECO:0000313" key="4">
    <source>
        <dbReference type="Proteomes" id="UP000245783"/>
    </source>
</evidence>
<dbReference type="OrthoDB" id="10365974at2759"/>
<evidence type="ECO:0000313" key="3">
    <source>
        <dbReference type="EMBL" id="PWN40555.1"/>
    </source>
</evidence>
<sequence>MSSASPSSSPSPSSRTLRPSPPGTPFSASQSQSVSSRAPIASANGGDDASLVRGPGSATALAASRAQAASRTNQKGKGSKGAGAGGWNRYYNPFDPRDLLWRFNVHVRGTYSYDMLNSWECWSISIFIIIISMLGLYSLIYEFPSRAQALIVRASYYLTGKGNLQNVSDLSGELNADATTAFGAPPLIGQGLKVGGKWEL</sequence>
<name>A0A316VYK5_9BASI</name>
<dbReference type="Proteomes" id="UP000245783">
    <property type="component" value="Unassembled WGS sequence"/>
</dbReference>
<keyword evidence="4" id="KW-1185">Reference proteome</keyword>
<feature type="transmembrane region" description="Helical" evidence="2">
    <location>
        <begin position="122"/>
        <end position="143"/>
    </location>
</feature>
<accession>A0A316VYK5</accession>
<keyword evidence="2" id="KW-0472">Membrane</keyword>